<evidence type="ECO:0000256" key="4">
    <source>
        <dbReference type="ARBA" id="ARBA00022982"/>
    </source>
</evidence>
<dbReference type="Gene3D" id="1.10.760.10">
    <property type="entry name" value="Cytochrome c-like domain"/>
    <property type="match status" value="1"/>
</dbReference>
<comment type="caution">
    <text evidence="8">The sequence shown here is derived from an EMBL/GenBank/DDBJ whole genome shotgun (WGS) entry which is preliminary data.</text>
</comment>
<dbReference type="PANTHER" id="PTHR33751">
    <property type="entry name" value="CBB3-TYPE CYTOCHROME C OXIDASE SUBUNIT FIXP"/>
    <property type="match status" value="1"/>
</dbReference>
<keyword evidence="4" id="KW-0249">Electron transport</keyword>
<keyword evidence="1" id="KW-0813">Transport</keyword>
<evidence type="ECO:0000256" key="6">
    <source>
        <dbReference type="PROSITE-ProRule" id="PRU00433"/>
    </source>
</evidence>
<accession>A0ABT5R0B2</accession>
<evidence type="ECO:0000256" key="5">
    <source>
        <dbReference type="ARBA" id="ARBA00023004"/>
    </source>
</evidence>
<sequence length="97" mass="10660">MAVVSSPAAANMPEGNSELGMQKAYTCQFCHGATGISPRDDYPNMNGQNAEYLFDAMMAYKEGNRDGAMGRLMKQQMSVLNTQDMADIATYYAEQSR</sequence>
<keyword evidence="9" id="KW-1185">Reference proteome</keyword>
<keyword evidence="3 6" id="KW-0479">Metal-binding</keyword>
<feature type="domain" description="Cytochrome c" evidence="7">
    <location>
        <begin position="10"/>
        <end position="96"/>
    </location>
</feature>
<dbReference type="PANTHER" id="PTHR33751:SF9">
    <property type="entry name" value="CYTOCHROME C4"/>
    <property type="match status" value="1"/>
</dbReference>
<dbReference type="EMBL" id="JAJUBC010000011">
    <property type="protein sequence ID" value="MDD1793718.1"/>
    <property type="molecule type" value="Genomic_DNA"/>
</dbReference>
<dbReference type="SUPFAM" id="SSF46626">
    <property type="entry name" value="Cytochrome c"/>
    <property type="match status" value="1"/>
</dbReference>
<dbReference type="InterPro" id="IPR009056">
    <property type="entry name" value="Cyt_c-like_dom"/>
</dbReference>
<keyword evidence="2 6" id="KW-0349">Heme</keyword>
<evidence type="ECO:0000256" key="3">
    <source>
        <dbReference type="ARBA" id="ARBA00022723"/>
    </source>
</evidence>
<protein>
    <submittedName>
        <fullName evidence="8">Cytochrome c</fullName>
    </submittedName>
</protein>
<dbReference type="PROSITE" id="PS51007">
    <property type="entry name" value="CYTC"/>
    <property type="match status" value="1"/>
</dbReference>
<evidence type="ECO:0000313" key="9">
    <source>
        <dbReference type="Proteomes" id="UP001149400"/>
    </source>
</evidence>
<dbReference type="Proteomes" id="UP001149400">
    <property type="component" value="Unassembled WGS sequence"/>
</dbReference>
<dbReference type="RefSeq" id="WP_274164570.1">
    <property type="nucleotide sequence ID" value="NZ_JAJUBC010000011.1"/>
</dbReference>
<name>A0ABT5R0B2_9GAMM</name>
<evidence type="ECO:0000256" key="1">
    <source>
        <dbReference type="ARBA" id="ARBA00022448"/>
    </source>
</evidence>
<evidence type="ECO:0000256" key="2">
    <source>
        <dbReference type="ARBA" id="ARBA00022617"/>
    </source>
</evidence>
<gene>
    <name evidence="8" type="ORF">LRP50_11310</name>
</gene>
<proteinExistence type="predicted"/>
<dbReference type="Pfam" id="PF00034">
    <property type="entry name" value="Cytochrom_C"/>
    <property type="match status" value="1"/>
</dbReference>
<keyword evidence="5 6" id="KW-0408">Iron</keyword>
<evidence type="ECO:0000259" key="7">
    <source>
        <dbReference type="PROSITE" id="PS51007"/>
    </source>
</evidence>
<reference evidence="8" key="1">
    <citation type="submission" date="2021-12" db="EMBL/GenBank/DDBJ databases">
        <title>Enterovibrio ZSDZ35 sp. nov. and Enterovibrio ZSDZ42 sp. nov., isolated from coastal seawater in Qingdao.</title>
        <authorList>
            <person name="Zhang P."/>
        </authorList>
    </citation>
    <scope>NUCLEOTIDE SEQUENCE</scope>
    <source>
        <strain evidence="8">ZSDZ42</strain>
    </source>
</reference>
<dbReference type="InterPro" id="IPR050597">
    <property type="entry name" value="Cytochrome_c_Oxidase_Subunit"/>
</dbReference>
<dbReference type="InterPro" id="IPR036909">
    <property type="entry name" value="Cyt_c-like_dom_sf"/>
</dbReference>
<organism evidence="8 9">
    <name type="scientific">Enterovibrio gelatinilyticus</name>
    <dbReference type="NCBI Taxonomy" id="2899819"/>
    <lineage>
        <taxon>Bacteria</taxon>
        <taxon>Pseudomonadati</taxon>
        <taxon>Pseudomonadota</taxon>
        <taxon>Gammaproteobacteria</taxon>
        <taxon>Vibrionales</taxon>
        <taxon>Vibrionaceae</taxon>
        <taxon>Enterovibrio</taxon>
    </lineage>
</organism>
<evidence type="ECO:0000313" key="8">
    <source>
        <dbReference type="EMBL" id="MDD1793718.1"/>
    </source>
</evidence>